<dbReference type="EMBL" id="QUTI01016896">
    <property type="protein sequence ID" value="RLO10955.1"/>
    <property type="molecule type" value="Genomic_DNA"/>
</dbReference>
<feature type="transmembrane region" description="Helical" evidence="1">
    <location>
        <begin position="34"/>
        <end position="53"/>
    </location>
</feature>
<evidence type="ECO:0000256" key="1">
    <source>
        <dbReference type="SAM" id="Phobius"/>
    </source>
</evidence>
<keyword evidence="1" id="KW-0812">Transmembrane</keyword>
<feature type="transmembrane region" description="Helical" evidence="1">
    <location>
        <begin position="6"/>
        <end position="27"/>
    </location>
</feature>
<feature type="non-terminal residue" evidence="2">
    <location>
        <position position="1"/>
    </location>
</feature>
<proteinExistence type="predicted"/>
<dbReference type="Proteomes" id="UP000275652">
    <property type="component" value="Unassembled WGS sequence"/>
</dbReference>
<dbReference type="SUPFAM" id="SSF103473">
    <property type="entry name" value="MFS general substrate transporter"/>
    <property type="match status" value="1"/>
</dbReference>
<accession>A0A9X8E8S9</accession>
<organism evidence="2 3">
    <name type="scientific">Aphanomyces astaci</name>
    <name type="common">Crayfish plague agent</name>
    <dbReference type="NCBI Taxonomy" id="112090"/>
    <lineage>
        <taxon>Eukaryota</taxon>
        <taxon>Sar</taxon>
        <taxon>Stramenopiles</taxon>
        <taxon>Oomycota</taxon>
        <taxon>Saprolegniomycetes</taxon>
        <taxon>Saprolegniales</taxon>
        <taxon>Verrucalvaceae</taxon>
        <taxon>Aphanomyces</taxon>
    </lineage>
</organism>
<feature type="transmembrane region" description="Helical" evidence="1">
    <location>
        <begin position="65"/>
        <end position="83"/>
    </location>
</feature>
<reference evidence="2 3" key="1">
    <citation type="journal article" date="2018" name="J. Invertebr. Pathol.">
        <title>New genotyping method for the causative agent of crayfish plague (Aphanomyces astaci) based on whole genome data.</title>
        <authorList>
            <person name="Minardi D."/>
            <person name="Studholme D.J."/>
            <person name="van der Giezen M."/>
            <person name="Pretto T."/>
            <person name="Oidtmann B."/>
        </authorList>
    </citation>
    <scope>NUCLEOTIDE SEQUENCE [LARGE SCALE GENOMIC DNA]</scope>
    <source>
        <strain evidence="2 3">KB13</strain>
    </source>
</reference>
<protein>
    <submittedName>
        <fullName evidence="2">Uncharacterized protein</fullName>
    </submittedName>
</protein>
<keyword evidence="1" id="KW-1133">Transmembrane helix</keyword>
<evidence type="ECO:0000313" key="3">
    <source>
        <dbReference type="Proteomes" id="UP000275652"/>
    </source>
</evidence>
<comment type="caution">
    <text evidence="2">The sequence shown here is derived from an EMBL/GenBank/DDBJ whole genome shotgun (WGS) entry which is preliminary data.</text>
</comment>
<evidence type="ECO:0000313" key="2">
    <source>
        <dbReference type="EMBL" id="RLO10955.1"/>
    </source>
</evidence>
<sequence>WPAYVLGFALGGGFAIMPALVTDMFGVFNTGTMYGLLLTSWSMGATGWGLVAATDVVSNESVASQLWVLLVVAIVGVVVLPLVRTNTMDRFYRGYQLTMCDTVVIQMPSRKMRLEK</sequence>
<keyword evidence="1" id="KW-0472">Membrane</keyword>
<dbReference type="InterPro" id="IPR036259">
    <property type="entry name" value="MFS_trans_sf"/>
</dbReference>
<gene>
    <name evidence="2" type="ORF">DYB28_009586</name>
</gene>
<name>A0A9X8E8S9_APHAT</name>
<dbReference type="AlphaFoldDB" id="A0A9X8E8S9"/>